<evidence type="ECO:0000313" key="12">
    <source>
        <dbReference type="EMBL" id="KAF9063070.1"/>
    </source>
</evidence>
<evidence type="ECO:0000256" key="8">
    <source>
        <dbReference type="ARBA" id="ARBA00023033"/>
    </source>
</evidence>
<evidence type="ECO:0000256" key="6">
    <source>
        <dbReference type="ARBA" id="ARBA00023002"/>
    </source>
</evidence>
<dbReference type="InterPro" id="IPR001128">
    <property type="entry name" value="Cyt_P450"/>
</dbReference>
<dbReference type="GO" id="GO:0016705">
    <property type="term" value="F:oxidoreductase activity, acting on paired donors, with incorporation or reduction of molecular oxygen"/>
    <property type="evidence" value="ECO:0007669"/>
    <property type="project" value="InterPro"/>
</dbReference>
<dbReference type="Gene3D" id="1.10.630.10">
    <property type="entry name" value="Cytochrome P450"/>
    <property type="match status" value="1"/>
</dbReference>
<keyword evidence="6 10" id="KW-0560">Oxidoreductase</keyword>
<dbReference type="Pfam" id="PF00067">
    <property type="entry name" value="p450"/>
    <property type="match status" value="1"/>
</dbReference>
<comment type="similarity">
    <text evidence="3 10">Belongs to the cytochrome P450 family.</text>
</comment>
<dbReference type="InterPro" id="IPR002401">
    <property type="entry name" value="Cyt_P450_E_grp-I"/>
</dbReference>
<organism evidence="12 13">
    <name type="scientific">Rhodocollybia butyracea</name>
    <dbReference type="NCBI Taxonomy" id="206335"/>
    <lineage>
        <taxon>Eukaryota</taxon>
        <taxon>Fungi</taxon>
        <taxon>Dikarya</taxon>
        <taxon>Basidiomycota</taxon>
        <taxon>Agaricomycotina</taxon>
        <taxon>Agaricomycetes</taxon>
        <taxon>Agaricomycetidae</taxon>
        <taxon>Agaricales</taxon>
        <taxon>Marasmiineae</taxon>
        <taxon>Omphalotaceae</taxon>
        <taxon>Rhodocollybia</taxon>
    </lineage>
</organism>
<keyword evidence="4 9" id="KW-0349">Heme</keyword>
<keyword evidence="8 10" id="KW-0503">Monooxygenase</keyword>
<gene>
    <name evidence="12" type="ORF">BDP27DRAFT_1232689</name>
</gene>
<dbReference type="AlphaFoldDB" id="A0A9P5PJ97"/>
<sequence>MLNFDSHALALLFLTLVLVLWRRWKDSRQYPLPPGPKKLPILGNLFDIPRKGFIWLDYIEMCRKYDSDIIHLSALGNSIIILDSVKAASDLLEKRSSLYSSRPKSVMLNELVGWGAIAITRPNDDIWKSQRRILTNAISPTDVKRFHPKQIATTHELLRALAHSDDIIRDLNMWTTVLITDITYGIQGEEAQPFIKTAIEAVETITIATTPGAFAVDQISILKYVPEWFPGAGFKRKAREWNLLRTKMTEDPFRVTKERMAAGTATPSLASIALEKMDLTKDIAQQEELIKAASVTAHIGGTDTIVVTIASFILAMLMNPDIQTRAQLELDRVLAPGDLPTFSLEPDLPYIQQLFGRHQPVVPLCFPHLVTEDDVYSGYLIPKNSIIMPNVWSILHNEEDYPDPYEFNPSRFLDANGRIDPSVKDIGPAFGFGRRTCPGKELAMASLWIRIASILTCYKIEPEIDEHGNLAERKAEWYPGLTMFNHPLPFKCRFIPRSKDIEASLDMKFT</sequence>
<proteinExistence type="inferred from homology"/>
<keyword evidence="11" id="KW-0732">Signal</keyword>
<name>A0A9P5PJ97_9AGAR</name>
<dbReference type="CDD" id="cd11065">
    <property type="entry name" value="CYP64-like"/>
    <property type="match status" value="1"/>
</dbReference>
<dbReference type="InterPro" id="IPR017972">
    <property type="entry name" value="Cyt_P450_CS"/>
</dbReference>
<evidence type="ECO:0000256" key="3">
    <source>
        <dbReference type="ARBA" id="ARBA00010617"/>
    </source>
</evidence>
<dbReference type="PRINTS" id="PR00463">
    <property type="entry name" value="EP450I"/>
</dbReference>
<dbReference type="PROSITE" id="PS00086">
    <property type="entry name" value="CYTOCHROME_P450"/>
    <property type="match status" value="1"/>
</dbReference>
<evidence type="ECO:0000256" key="9">
    <source>
        <dbReference type="PIRSR" id="PIRSR602401-1"/>
    </source>
</evidence>
<dbReference type="GO" id="GO:0020037">
    <property type="term" value="F:heme binding"/>
    <property type="evidence" value="ECO:0007669"/>
    <property type="project" value="InterPro"/>
</dbReference>
<dbReference type="Proteomes" id="UP000772434">
    <property type="component" value="Unassembled WGS sequence"/>
</dbReference>
<dbReference type="PANTHER" id="PTHR46300">
    <property type="entry name" value="P450, PUTATIVE (EUROFUNG)-RELATED-RELATED"/>
    <property type="match status" value="1"/>
</dbReference>
<evidence type="ECO:0000256" key="7">
    <source>
        <dbReference type="ARBA" id="ARBA00023004"/>
    </source>
</evidence>
<reference evidence="12" key="1">
    <citation type="submission" date="2020-11" db="EMBL/GenBank/DDBJ databases">
        <authorList>
            <consortium name="DOE Joint Genome Institute"/>
            <person name="Ahrendt S."/>
            <person name="Riley R."/>
            <person name="Andreopoulos W."/>
            <person name="Labutti K."/>
            <person name="Pangilinan J."/>
            <person name="Ruiz-Duenas F.J."/>
            <person name="Barrasa J.M."/>
            <person name="Sanchez-Garcia M."/>
            <person name="Camarero S."/>
            <person name="Miyauchi S."/>
            <person name="Serrano A."/>
            <person name="Linde D."/>
            <person name="Babiker R."/>
            <person name="Drula E."/>
            <person name="Ayuso-Fernandez I."/>
            <person name="Pacheco R."/>
            <person name="Padilla G."/>
            <person name="Ferreira P."/>
            <person name="Barriuso J."/>
            <person name="Kellner H."/>
            <person name="Castanera R."/>
            <person name="Alfaro M."/>
            <person name="Ramirez L."/>
            <person name="Pisabarro A.G."/>
            <person name="Kuo A."/>
            <person name="Tritt A."/>
            <person name="Lipzen A."/>
            <person name="He G."/>
            <person name="Yan M."/>
            <person name="Ng V."/>
            <person name="Cullen D."/>
            <person name="Martin F."/>
            <person name="Rosso M.-N."/>
            <person name="Henrissat B."/>
            <person name="Hibbett D."/>
            <person name="Martinez A.T."/>
            <person name="Grigoriev I.V."/>
        </authorList>
    </citation>
    <scope>NUCLEOTIDE SEQUENCE</scope>
    <source>
        <strain evidence="12">AH 40177</strain>
    </source>
</reference>
<dbReference type="GO" id="GO:0004497">
    <property type="term" value="F:monooxygenase activity"/>
    <property type="evidence" value="ECO:0007669"/>
    <property type="project" value="UniProtKB-KW"/>
</dbReference>
<evidence type="ECO:0000256" key="4">
    <source>
        <dbReference type="ARBA" id="ARBA00022617"/>
    </source>
</evidence>
<feature type="binding site" description="axial binding residue" evidence="9">
    <location>
        <position position="437"/>
    </location>
    <ligand>
        <name>heme</name>
        <dbReference type="ChEBI" id="CHEBI:30413"/>
    </ligand>
    <ligandPart>
        <name>Fe</name>
        <dbReference type="ChEBI" id="CHEBI:18248"/>
    </ligandPart>
</feature>
<dbReference type="InterPro" id="IPR036396">
    <property type="entry name" value="Cyt_P450_sf"/>
</dbReference>
<evidence type="ECO:0000256" key="5">
    <source>
        <dbReference type="ARBA" id="ARBA00022723"/>
    </source>
</evidence>
<comment type="cofactor">
    <cofactor evidence="1 9">
        <name>heme</name>
        <dbReference type="ChEBI" id="CHEBI:30413"/>
    </cofactor>
</comment>
<evidence type="ECO:0000256" key="10">
    <source>
        <dbReference type="RuleBase" id="RU000461"/>
    </source>
</evidence>
<comment type="pathway">
    <text evidence="2">Secondary metabolite biosynthesis.</text>
</comment>
<dbReference type="InterPro" id="IPR050364">
    <property type="entry name" value="Cytochrome_P450_fung"/>
</dbReference>
<dbReference type="OrthoDB" id="2789670at2759"/>
<comment type="caution">
    <text evidence="12">The sequence shown here is derived from an EMBL/GenBank/DDBJ whole genome shotgun (WGS) entry which is preliminary data.</text>
</comment>
<dbReference type="PANTHER" id="PTHR46300:SF7">
    <property type="entry name" value="P450, PUTATIVE (EUROFUNG)-RELATED"/>
    <property type="match status" value="1"/>
</dbReference>
<accession>A0A9P5PJ97</accession>
<dbReference type="SUPFAM" id="SSF48264">
    <property type="entry name" value="Cytochrome P450"/>
    <property type="match status" value="1"/>
</dbReference>
<evidence type="ECO:0000313" key="13">
    <source>
        <dbReference type="Proteomes" id="UP000772434"/>
    </source>
</evidence>
<evidence type="ECO:0000256" key="1">
    <source>
        <dbReference type="ARBA" id="ARBA00001971"/>
    </source>
</evidence>
<evidence type="ECO:0000256" key="2">
    <source>
        <dbReference type="ARBA" id="ARBA00005179"/>
    </source>
</evidence>
<dbReference type="GO" id="GO:0005506">
    <property type="term" value="F:iron ion binding"/>
    <property type="evidence" value="ECO:0007669"/>
    <property type="project" value="InterPro"/>
</dbReference>
<feature type="chain" id="PRO_5040259008" evidence="11">
    <location>
        <begin position="22"/>
        <end position="510"/>
    </location>
</feature>
<keyword evidence="5 9" id="KW-0479">Metal-binding</keyword>
<protein>
    <submittedName>
        <fullName evidence="12">Cytochrome P450</fullName>
    </submittedName>
</protein>
<dbReference type="EMBL" id="JADNRY010000155">
    <property type="protein sequence ID" value="KAF9063070.1"/>
    <property type="molecule type" value="Genomic_DNA"/>
</dbReference>
<keyword evidence="7 9" id="KW-0408">Iron</keyword>
<evidence type="ECO:0000256" key="11">
    <source>
        <dbReference type="SAM" id="SignalP"/>
    </source>
</evidence>
<feature type="signal peptide" evidence="11">
    <location>
        <begin position="1"/>
        <end position="21"/>
    </location>
</feature>
<keyword evidence="13" id="KW-1185">Reference proteome</keyword>